<dbReference type="Gene3D" id="3.40.50.1240">
    <property type="entry name" value="Phosphoglycerate mutase-like"/>
    <property type="match status" value="1"/>
</dbReference>
<dbReference type="KEGG" id="ipc:IPA_04955"/>
<reference evidence="1" key="1">
    <citation type="submission" date="2013-11" db="EMBL/GenBank/DDBJ databases">
        <title>Comparative genomics of Ignicoccus.</title>
        <authorList>
            <person name="Podar M."/>
        </authorList>
    </citation>
    <scope>NUCLEOTIDE SEQUENCE</scope>
    <source>
        <strain evidence="1">DSM 13166</strain>
    </source>
</reference>
<organism evidence="1 2">
    <name type="scientific">Ignicoccus pacificus DSM 13166</name>
    <dbReference type="NCBI Taxonomy" id="940294"/>
    <lineage>
        <taxon>Archaea</taxon>
        <taxon>Thermoproteota</taxon>
        <taxon>Thermoprotei</taxon>
        <taxon>Desulfurococcales</taxon>
        <taxon>Desulfurococcaceae</taxon>
        <taxon>Ignicoccus</taxon>
    </lineage>
</organism>
<dbReference type="SUPFAM" id="SSF53254">
    <property type="entry name" value="Phosphoglycerate mutase-like"/>
    <property type="match status" value="1"/>
</dbReference>
<dbReference type="EMBL" id="CP006868">
    <property type="protein sequence ID" value="UXD22454.1"/>
    <property type="molecule type" value="Genomic_DNA"/>
</dbReference>
<accession>A0A977PLF7</accession>
<dbReference type="InterPro" id="IPR029033">
    <property type="entry name" value="His_PPase_superfam"/>
</dbReference>
<name>A0A977PLF7_9CREN</name>
<dbReference type="Proteomes" id="UP001063698">
    <property type="component" value="Chromosome"/>
</dbReference>
<keyword evidence="2" id="KW-1185">Reference proteome</keyword>
<dbReference type="CDD" id="cd07067">
    <property type="entry name" value="HP_PGM_like"/>
    <property type="match status" value="1"/>
</dbReference>
<evidence type="ECO:0008006" key="3">
    <source>
        <dbReference type="Google" id="ProtNLM"/>
    </source>
</evidence>
<evidence type="ECO:0000313" key="1">
    <source>
        <dbReference type="EMBL" id="UXD22454.1"/>
    </source>
</evidence>
<dbReference type="AlphaFoldDB" id="A0A977PLF7"/>
<dbReference type="Pfam" id="PF00300">
    <property type="entry name" value="His_Phos_1"/>
    <property type="match status" value="1"/>
</dbReference>
<dbReference type="InterPro" id="IPR013078">
    <property type="entry name" value="His_Pase_superF_clade-1"/>
</dbReference>
<protein>
    <recommendedName>
        <fullName evidence="3">Phosphohistidine phosphatase SixA</fullName>
    </recommendedName>
</protein>
<evidence type="ECO:0000313" key="2">
    <source>
        <dbReference type="Proteomes" id="UP001063698"/>
    </source>
</evidence>
<proteinExistence type="predicted"/>
<gene>
    <name evidence="1" type="ORF">IPA_04955</name>
</gene>
<sequence length="149" mass="16871">MVMIMLMRHAEAIPKSSEMRDEDRPLSDHGKKQVEAICKCIERPALIYTSPLVRSLETAELLNKCLGGNIKVETVEWLRPGRLSAKVLLNNIRPGALYISHNPQLEETLEELGISVDLGTGDVVALDVFRRRIIWHLKPSLCMKCLRMP</sequence>